<protein>
    <submittedName>
        <fullName evidence="2">SDR family NAD(P)-dependent oxidoreductase</fullName>
    </submittedName>
</protein>
<dbReference type="PROSITE" id="PS00061">
    <property type="entry name" value="ADH_SHORT"/>
    <property type="match status" value="1"/>
</dbReference>
<proteinExistence type="inferred from homology"/>
<organism evidence="2 3">
    <name type="scientific">Carboxylicivirga sediminis</name>
    <dbReference type="NCBI Taxonomy" id="2006564"/>
    <lineage>
        <taxon>Bacteria</taxon>
        <taxon>Pseudomonadati</taxon>
        <taxon>Bacteroidota</taxon>
        <taxon>Bacteroidia</taxon>
        <taxon>Marinilabiliales</taxon>
        <taxon>Marinilabiliaceae</taxon>
        <taxon>Carboxylicivirga</taxon>
    </lineage>
</organism>
<accession>A0A941IXV5</accession>
<dbReference type="PANTHER" id="PTHR42760:SF105">
    <property type="entry name" value="SORBITOL-6-PHOSPHATE 2-DEHYDROGENASE"/>
    <property type="match status" value="1"/>
</dbReference>
<comment type="caution">
    <text evidence="2">The sequence shown here is derived from an EMBL/GenBank/DDBJ whole genome shotgun (WGS) entry which is preliminary data.</text>
</comment>
<dbReference type="EMBL" id="JAGTAR010000013">
    <property type="protein sequence ID" value="MBR8535903.1"/>
    <property type="molecule type" value="Genomic_DNA"/>
</dbReference>
<dbReference type="SUPFAM" id="SSF51735">
    <property type="entry name" value="NAD(P)-binding Rossmann-fold domains"/>
    <property type="match status" value="1"/>
</dbReference>
<evidence type="ECO:0000313" key="2">
    <source>
        <dbReference type="EMBL" id="MBR8535903.1"/>
    </source>
</evidence>
<dbReference type="InterPro" id="IPR020904">
    <property type="entry name" value="Sc_DH/Rdtase_CS"/>
</dbReference>
<dbReference type="PANTHER" id="PTHR42760">
    <property type="entry name" value="SHORT-CHAIN DEHYDROGENASES/REDUCTASES FAMILY MEMBER"/>
    <property type="match status" value="1"/>
</dbReference>
<dbReference type="Proteomes" id="UP000679220">
    <property type="component" value="Unassembled WGS sequence"/>
</dbReference>
<keyword evidence="3" id="KW-1185">Reference proteome</keyword>
<dbReference type="InterPro" id="IPR036291">
    <property type="entry name" value="NAD(P)-bd_dom_sf"/>
</dbReference>
<dbReference type="Gene3D" id="3.40.50.720">
    <property type="entry name" value="NAD(P)-binding Rossmann-like Domain"/>
    <property type="match status" value="1"/>
</dbReference>
<dbReference type="PRINTS" id="PR00081">
    <property type="entry name" value="GDHRDH"/>
</dbReference>
<dbReference type="GO" id="GO:0016616">
    <property type="term" value="F:oxidoreductase activity, acting on the CH-OH group of donors, NAD or NADP as acceptor"/>
    <property type="evidence" value="ECO:0007669"/>
    <property type="project" value="TreeGrafter"/>
</dbReference>
<gene>
    <name evidence="2" type="ORF">KDU71_10075</name>
</gene>
<dbReference type="AlphaFoldDB" id="A0A941IXV5"/>
<name>A0A941IXV5_9BACT</name>
<evidence type="ECO:0000256" key="1">
    <source>
        <dbReference type="ARBA" id="ARBA00006484"/>
    </source>
</evidence>
<dbReference type="RefSeq" id="WP_212190382.1">
    <property type="nucleotide sequence ID" value="NZ_JAGTAR010000013.1"/>
</dbReference>
<dbReference type="InterPro" id="IPR002347">
    <property type="entry name" value="SDR_fam"/>
</dbReference>
<sequence>MELIDILAITRMCLSERGLVICKGIVNENGKAVDSIEALKQIDKSIDANNCIQIDVSENEEQLIAELKQKISQKKEAVIAVVVKNKGAILVDAFSKESNEVVGNRIIIVTGGAQGFGGGVAEELFDKGAHVVVADLNEQAGQQMVDKLNGKGKNNKAIFIKTNVGDSGSVRHLIDQTVLQLGGVDAIISNAGILRAGGLDEMDPDTFDLMTKVNYTGYFYCAKHASRVMKLQALAAPEHYMDIIQVNSKSGLKGSNRNFAYAGGKFGGIGLTQSFALELMPHNIKVNSICPGNFFDGPLWSDPENGLFVQYLKAGKVPGAKSIADVQAHYEKQVPAGRGCRVKDVTKAIVYVIDQEYETGQAVPVTGGQEMLR</sequence>
<dbReference type="Pfam" id="PF00106">
    <property type="entry name" value="adh_short"/>
    <property type="match status" value="1"/>
</dbReference>
<evidence type="ECO:0000313" key="3">
    <source>
        <dbReference type="Proteomes" id="UP000679220"/>
    </source>
</evidence>
<comment type="similarity">
    <text evidence="1">Belongs to the short-chain dehydrogenases/reductases (SDR) family.</text>
</comment>
<reference evidence="2" key="1">
    <citation type="journal article" date="2018" name="Int. J. Syst. Evol. Microbiol.">
        <title>Carboxylicivirga sediminis sp. nov., isolated from coastal sediment.</title>
        <authorList>
            <person name="Wang F.Q."/>
            <person name="Ren L.H."/>
            <person name="Zou R.J."/>
            <person name="Sun Y.Z."/>
            <person name="Liu X.J."/>
            <person name="Jiang F."/>
            <person name="Liu L.J."/>
        </authorList>
    </citation>
    <scope>NUCLEOTIDE SEQUENCE</scope>
    <source>
        <strain evidence="2">JR1</strain>
    </source>
</reference>
<reference evidence="2" key="2">
    <citation type="submission" date="2021-04" db="EMBL/GenBank/DDBJ databases">
        <authorList>
            <person name="Zhang T."/>
            <person name="Zhang Y."/>
            <person name="Lu D."/>
            <person name="Zuo D."/>
            <person name="Du Z."/>
        </authorList>
    </citation>
    <scope>NUCLEOTIDE SEQUENCE</scope>
    <source>
        <strain evidence="2">JR1</strain>
    </source>
</reference>